<comment type="caution">
    <text evidence="2">The sequence shown here is derived from an EMBL/GenBank/DDBJ whole genome shotgun (WGS) entry which is preliminary data.</text>
</comment>
<dbReference type="EMBL" id="JAEPCM010000016">
    <property type="protein sequence ID" value="MCG7944874.1"/>
    <property type="molecule type" value="Genomic_DNA"/>
</dbReference>
<evidence type="ECO:0000259" key="1">
    <source>
        <dbReference type="Pfam" id="PF04965"/>
    </source>
</evidence>
<evidence type="ECO:0000313" key="2">
    <source>
        <dbReference type="EMBL" id="MCG7944874.1"/>
    </source>
</evidence>
<evidence type="ECO:0000313" key="3">
    <source>
        <dbReference type="Proteomes" id="UP000886667"/>
    </source>
</evidence>
<proteinExistence type="predicted"/>
<accession>A0A9E4N358</accession>
<name>A0A9E4N358_9GAMM</name>
<dbReference type="SUPFAM" id="SSF160719">
    <property type="entry name" value="gpW/gp25-like"/>
    <property type="match status" value="1"/>
</dbReference>
<dbReference type="Proteomes" id="UP000886667">
    <property type="component" value="Unassembled WGS sequence"/>
</dbReference>
<feature type="domain" description="IraD/Gp25-like" evidence="1">
    <location>
        <begin position="36"/>
        <end position="120"/>
    </location>
</feature>
<sequence length="134" mass="15593">MVQHTFQKKYLYKDFDISFNANPLTGDLGTKTDINAINQSLRSLIQTSYYERPFQPWVGSKIRKILFEPADYISMNDLKSSLEEVIGNYEQRVVITNLAVEDLSEMNAYKISITYQINTQTDPIYVDVVLKRLR</sequence>
<gene>
    <name evidence="2" type="ORF">JAZ07_00855</name>
</gene>
<dbReference type="Pfam" id="PF04965">
    <property type="entry name" value="GPW_gp25"/>
    <property type="match status" value="1"/>
</dbReference>
<organism evidence="2 3">
    <name type="scientific">Candidatus Thiodiazotropha taylori</name>
    <dbReference type="NCBI Taxonomy" id="2792791"/>
    <lineage>
        <taxon>Bacteria</taxon>
        <taxon>Pseudomonadati</taxon>
        <taxon>Pseudomonadota</taxon>
        <taxon>Gammaproteobacteria</taxon>
        <taxon>Chromatiales</taxon>
        <taxon>Sedimenticolaceae</taxon>
        <taxon>Candidatus Thiodiazotropha</taxon>
    </lineage>
</organism>
<protein>
    <submittedName>
        <fullName evidence="2">GPW/gp25 family protein</fullName>
    </submittedName>
</protein>
<dbReference type="AlphaFoldDB" id="A0A9E4N358"/>
<dbReference type="Gene3D" id="3.10.450.40">
    <property type="match status" value="1"/>
</dbReference>
<reference evidence="2" key="1">
    <citation type="journal article" date="2021" name="Proc. Natl. Acad. Sci. U.S.A.">
        <title>Global biogeography of chemosynthetic symbionts reveals both localized and globally distributed symbiont groups. .</title>
        <authorList>
            <person name="Osvatic J.T."/>
            <person name="Wilkins L.G.E."/>
            <person name="Leibrecht L."/>
            <person name="Leray M."/>
            <person name="Zauner S."/>
            <person name="Polzin J."/>
            <person name="Camacho Y."/>
            <person name="Gros O."/>
            <person name="van Gils J.A."/>
            <person name="Eisen J.A."/>
            <person name="Petersen J.M."/>
            <person name="Yuen B."/>
        </authorList>
    </citation>
    <scope>NUCLEOTIDE SEQUENCE</scope>
    <source>
        <strain evidence="2">MAGclacostrist064TRANS</strain>
    </source>
</reference>
<dbReference type="InterPro" id="IPR007048">
    <property type="entry name" value="IraD/Gp25-like"/>
</dbReference>